<keyword evidence="1" id="KW-0472">Membrane</keyword>
<organism evidence="2 3">
    <name type="scientific">Adineta steineri</name>
    <dbReference type="NCBI Taxonomy" id="433720"/>
    <lineage>
        <taxon>Eukaryota</taxon>
        <taxon>Metazoa</taxon>
        <taxon>Spiralia</taxon>
        <taxon>Gnathifera</taxon>
        <taxon>Rotifera</taxon>
        <taxon>Eurotatoria</taxon>
        <taxon>Bdelloidea</taxon>
        <taxon>Adinetida</taxon>
        <taxon>Adinetidae</taxon>
        <taxon>Adineta</taxon>
    </lineage>
</organism>
<sequence length="622" mass="71213">MMQTESSTVTESNITPVKFKELYSKYNKTLSCPCSSTSISYKNFVSSTIKLHPVCSSRFVSQEWIHALYLSNASRYRVSDFRTTASSQFEILSSFCSLAQDIVNHTENDVDSNEFVTIYLLPDTQVEYEVNGTVKSFKNSASARMIMFLEYFRSTIQGNYLISALNTNLIVTLTPHFMADPIPTIDSTYYIPAFGYLLDCSTDNPIIAATLNPVINESDPVYLRFNFAYLPNSKIVSGFFAGCTPLEALLRSTFDCLYEIECLELLFDYFPSLNHSHIIWTNSILTSKQQNLSFNDYLNELLIEEWSTQTNYLKYFDQCNSSFCTYTKTQRAEFIYAITLFISLYGGLVMILRLAASFINDLVRLFIQIDQPYMRPAVRHGGVRSTNLIMNDIENDKSNQHSVTLSFNLHGIREINSTSIICVCATNPDCQTTAVVYDTIYDVIYNNNISLIHKIPGFIRGCLSSDSLVGSTLQCLYSESNLNSDCFANLLTHTSNMHLRLKLDGSMRDLHPLVYDSEWSRFPPNTLISTIIREMMVEQWNQSVSYKKFYESCAPTYCTYHQKIRTKTTVGIFITLLSTIGGLAVSLRFITPYFVKLLFKLWTMIRKRKQKQQKQQEHRGNH</sequence>
<comment type="caution">
    <text evidence="2">The sequence shown here is derived from an EMBL/GenBank/DDBJ whole genome shotgun (WGS) entry which is preliminary data.</text>
</comment>
<proteinExistence type="predicted"/>
<keyword evidence="1" id="KW-0812">Transmembrane</keyword>
<feature type="transmembrane region" description="Helical" evidence="1">
    <location>
        <begin position="570"/>
        <end position="590"/>
    </location>
</feature>
<dbReference type="AlphaFoldDB" id="A0A815LTX4"/>
<protein>
    <submittedName>
        <fullName evidence="2">Uncharacterized protein</fullName>
    </submittedName>
</protein>
<dbReference type="EMBL" id="CAJNON010000986">
    <property type="protein sequence ID" value="CAF1413163.1"/>
    <property type="molecule type" value="Genomic_DNA"/>
</dbReference>
<feature type="transmembrane region" description="Helical" evidence="1">
    <location>
        <begin position="334"/>
        <end position="356"/>
    </location>
</feature>
<gene>
    <name evidence="2" type="ORF">VCS650_LOCUS37245</name>
</gene>
<keyword evidence="1" id="KW-1133">Transmembrane helix</keyword>
<name>A0A815LTX4_9BILA</name>
<dbReference type="OrthoDB" id="10066270at2759"/>
<accession>A0A815LTX4</accession>
<dbReference type="Proteomes" id="UP000663891">
    <property type="component" value="Unassembled WGS sequence"/>
</dbReference>
<evidence type="ECO:0000256" key="1">
    <source>
        <dbReference type="SAM" id="Phobius"/>
    </source>
</evidence>
<evidence type="ECO:0000313" key="2">
    <source>
        <dbReference type="EMBL" id="CAF1413163.1"/>
    </source>
</evidence>
<reference evidence="2" key="1">
    <citation type="submission" date="2021-02" db="EMBL/GenBank/DDBJ databases">
        <authorList>
            <person name="Nowell W R."/>
        </authorList>
    </citation>
    <scope>NUCLEOTIDE SEQUENCE</scope>
</reference>
<evidence type="ECO:0000313" key="3">
    <source>
        <dbReference type="Proteomes" id="UP000663891"/>
    </source>
</evidence>